<dbReference type="EMBL" id="JAIWYP010000005">
    <property type="protein sequence ID" value="KAH3818334.1"/>
    <property type="molecule type" value="Genomic_DNA"/>
</dbReference>
<gene>
    <name evidence="2" type="ORF">DPMN_119940</name>
</gene>
<evidence type="ECO:0000256" key="1">
    <source>
        <dbReference type="SAM" id="MobiDB-lite"/>
    </source>
</evidence>
<keyword evidence="3" id="KW-1185">Reference proteome</keyword>
<comment type="caution">
    <text evidence="2">The sequence shown here is derived from an EMBL/GenBank/DDBJ whole genome shotgun (WGS) entry which is preliminary data.</text>
</comment>
<feature type="region of interest" description="Disordered" evidence="1">
    <location>
        <begin position="95"/>
        <end position="121"/>
    </location>
</feature>
<sequence>MSIANSVPRHDTDTLLSRIRRAYAGLRQHTDETLPQSVRFPRTVTGPIEQPEQEITRTSMRTRLNERGTGLNQVSSDTGFEPRRVNHLQLESGIVRRDTNSRSSTHQGSVSSRDSTHSQTHEQFDVSLSTYGNYCTAPIRPLDQYEEVRRRKIEEGIDIINKDVSKRVLYIVSKTNKIWTAFKNQLDDKDSDFQRIKDTQKRRIFTDMNRKIDTIRTVEQDLVQLLKKRLGTLRQGQTIQQLFDQIIQHCLRTLQQIVREIDEYLNRI</sequence>
<feature type="compositionally biased region" description="Polar residues" evidence="1">
    <location>
        <begin position="101"/>
        <end position="113"/>
    </location>
</feature>
<proteinExistence type="predicted"/>
<organism evidence="2 3">
    <name type="scientific">Dreissena polymorpha</name>
    <name type="common">Zebra mussel</name>
    <name type="synonym">Mytilus polymorpha</name>
    <dbReference type="NCBI Taxonomy" id="45954"/>
    <lineage>
        <taxon>Eukaryota</taxon>
        <taxon>Metazoa</taxon>
        <taxon>Spiralia</taxon>
        <taxon>Lophotrochozoa</taxon>
        <taxon>Mollusca</taxon>
        <taxon>Bivalvia</taxon>
        <taxon>Autobranchia</taxon>
        <taxon>Heteroconchia</taxon>
        <taxon>Euheterodonta</taxon>
        <taxon>Imparidentia</taxon>
        <taxon>Neoheterodontei</taxon>
        <taxon>Myida</taxon>
        <taxon>Dreissenoidea</taxon>
        <taxon>Dreissenidae</taxon>
        <taxon>Dreissena</taxon>
    </lineage>
</organism>
<dbReference type="AlphaFoldDB" id="A0A9D4GJG8"/>
<dbReference type="Proteomes" id="UP000828390">
    <property type="component" value="Unassembled WGS sequence"/>
</dbReference>
<reference evidence="2" key="1">
    <citation type="journal article" date="2019" name="bioRxiv">
        <title>The Genome of the Zebra Mussel, Dreissena polymorpha: A Resource for Invasive Species Research.</title>
        <authorList>
            <person name="McCartney M.A."/>
            <person name="Auch B."/>
            <person name="Kono T."/>
            <person name="Mallez S."/>
            <person name="Zhang Y."/>
            <person name="Obille A."/>
            <person name="Becker A."/>
            <person name="Abrahante J.E."/>
            <person name="Garbe J."/>
            <person name="Badalamenti J.P."/>
            <person name="Herman A."/>
            <person name="Mangelson H."/>
            <person name="Liachko I."/>
            <person name="Sullivan S."/>
            <person name="Sone E.D."/>
            <person name="Koren S."/>
            <person name="Silverstein K.A.T."/>
            <person name="Beckman K.B."/>
            <person name="Gohl D.M."/>
        </authorList>
    </citation>
    <scope>NUCLEOTIDE SEQUENCE</scope>
    <source>
        <strain evidence="2">Duluth1</strain>
        <tissue evidence="2">Whole animal</tissue>
    </source>
</reference>
<protein>
    <submittedName>
        <fullName evidence="2">Uncharacterized protein</fullName>
    </submittedName>
</protein>
<reference evidence="2" key="2">
    <citation type="submission" date="2020-11" db="EMBL/GenBank/DDBJ databases">
        <authorList>
            <person name="McCartney M.A."/>
            <person name="Auch B."/>
            <person name="Kono T."/>
            <person name="Mallez S."/>
            <person name="Becker A."/>
            <person name="Gohl D.M."/>
            <person name="Silverstein K.A.T."/>
            <person name="Koren S."/>
            <person name="Bechman K.B."/>
            <person name="Herman A."/>
            <person name="Abrahante J.E."/>
            <person name="Garbe J."/>
        </authorList>
    </citation>
    <scope>NUCLEOTIDE SEQUENCE</scope>
    <source>
        <strain evidence="2">Duluth1</strain>
        <tissue evidence="2">Whole animal</tissue>
    </source>
</reference>
<name>A0A9D4GJG8_DREPO</name>
<evidence type="ECO:0000313" key="3">
    <source>
        <dbReference type="Proteomes" id="UP000828390"/>
    </source>
</evidence>
<accession>A0A9D4GJG8</accession>
<evidence type="ECO:0000313" key="2">
    <source>
        <dbReference type="EMBL" id="KAH3818334.1"/>
    </source>
</evidence>